<name>E3DPA4_HALPG</name>
<dbReference type="STRING" id="572479.Hprae_0501"/>
<feature type="domain" description="SUF system FeS cluster assembly SufBD core" evidence="1">
    <location>
        <begin position="90"/>
        <end position="308"/>
    </location>
</feature>
<evidence type="ECO:0000259" key="1">
    <source>
        <dbReference type="Pfam" id="PF01458"/>
    </source>
</evidence>
<dbReference type="Proteomes" id="UP000006866">
    <property type="component" value="Chromosome"/>
</dbReference>
<dbReference type="KEGG" id="hpk:Hprae_0501"/>
<dbReference type="InterPro" id="IPR055346">
    <property type="entry name" value="Fe-S_cluster_assembly_SufBD"/>
</dbReference>
<dbReference type="eggNOG" id="COG0719">
    <property type="taxonomic scope" value="Bacteria"/>
</dbReference>
<reference evidence="2 3" key="2">
    <citation type="journal article" date="2011" name="Stand. Genomic Sci.">
        <title>Complete genome sequence of the extremely halophilic Halanaerobium praevalens type strain (GSL).</title>
        <authorList>
            <person name="Ivanova N."/>
            <person name="Sikorski J."/>
            <person name="Chertkov O."/>
            <person name="Nolan M."/>
            <person name="Lucas S."/>
            <person name="Hammon N."/>
            <person name="Deshpande S."/>
            <person name="Cheng J.F."/>
            <person name="Tapia R."/>
            <person name="Han C."/>
            <person name="Goodwin L."/>
            <person name="Pitluck S."/>
            <person name="Huntemann M."/>
            <person name="Liolios K."/>
            <person name="Pagani I."/>
            <person name="Mavromatis K."/>
            <person name="Ovchinikova G."/>
            <person name="Pati A."/>
            <person name="Chen A."/>
            <person name="Palaniappan K."/>
            <person name="Land M."/>
            <person name="Hauser L."/>
            <person name="Brambilla E.M."/>
            <person name="Kannan K.P."/>
            <person name="Rohde M."/>
            <person name="Tindall B.J."/>
            <person name="Goker M."/>
            <person name="Detter J.C."/>
            <person name="Woyke T."/>
            <person name="Bristow J."/>
            <person name="Eisen J.A."/>
            <person name="Markowitz V."/>
            <person name="Hugenholtz P."/>
            <person name="Kyrpides N.C."/>
            <person name="Klenk H.P."/>
            <person name="Lapidus A."/>
        </authorList>
    </citation>
    <scope>NUCLEOTIDE SEQUENCE [LARGE SCALE GENOMIC DNA]</scope>
    <source>
        <strain evidence="3">ATCC 33744 / DSM 2228 / GSL</strain>
    </source>
</reference>
<keyword evidence="3" id="KW-1185">Reference proteome</keyword>
<dbReference type="RefSeq" id="WP_014552688.1">
    <property type="nucleotide sequence ID" value="NC_017455.1"/>
</dbReference>
<accession>E3DPA4</accession>
<dbReference type="AlphaFoldDB" id="E3DPA4"/>
<dbReference type="PANTHER" id="PTHR30508">
    <property type="entry name" value="FES CLUSTER ASSEMBLY PROTEIN SUF"/>
    <property type="match status" value="1"/>
</dbReference>
<gene>
    <name evidence="2" type="ordered locus">Hprae_0501</name>
</gene>
<evidence type="ECO:0000313" key="2">
    <source>
        <dbReference type="EMBL" id="ADO76655.1"/>
    </source>
</evidence>
<dbReference type="Pfam" id="PF01458">
    <property type="entry name" value="SUFBD_core"/>
    <property type="match status" value="1"/>
</dbReference>
<organism evidence="2 3">
    <name type="scientific">Halanaerobium praevalens (strain ATCC 33744 / DSM 2228 / GSL)</name>
    <dbReference type="NCBI Taxonomy" id="572479"/>
    <lineage>
        <taxon>Bacteria</taxon>
        <taxon>Bacillati</taxon>
        <taxon>Bacillota</taxon>
        <taxon>Clostridia</taxon>
        <taxon>Halanaerobiales</taxon>
        <taxon>Halanaerobiaceae</taxon>
        <taxon>Halanaerobium</taxon>
    </lineage>
</organism>
<sequence>MNDYKMMVDAYQKAGGEDIFSDSEVAHVVLERDKILGMHAVDGLEVEADKIEKNKVQVKVTVREGYKIKNPVHMCFGVLPKEGKQIIDMQVEIEKDAAVEVRADCVFPNAVEVQHIMDAQINIAAGGSYIYQEHHFHGEHGGVEVIAKSDINVKAQGKLVTKFDLLKGRVGKIDFDYEAQLAEAATVEMLARISGQADDLVKIREAAHLNGKNSRGILDSKIALKDQAKAEIYNELTADAAGAMGHVDCTEIIKDQAIARAIPIVDVRHPGAKVTHEAAIGSVDSTQLQTLMARGLDEEDASEVIIQGLLND</sequence>
<dbReference type="EMBL" id="CP002175">
    <property type="protein sequence ID" value="ADO76655.1"/>
    <property type="molecule type" value="Genomic_DNA"/>
</dbReference>
<proteinExistence type="predicted"/>
<dbReference type="PATRIC" id="fig|572479.3.peg.505"/>
<dbReference type="OrthoDB" id="9782689at2"/>
<dbReference type="PANTHER" id="PTHR30508:SF6">
    <property type="entry name" value="UPF0051 PROTEIN MJ0034"/>
    <property type="match status" value="1"/>
</dbReference>
<dbReference type="HOGENOM" id="CLU_894122_0_0_9"/>
<evidence type="ECO:0000313" key="3">
    <source>
        <dbReference type="Proteomes" id="UP000006866"/>
    </source>
</evidence>
<dbReference type="SUPFAM" id="SSF101960">
    <property type="entry name" value="Stabilizer of iron transporter SufD"/>
    <property type="match status" value="1"/>
</dbReference>
<dbReference type="InterPro" id="IPR000825">
    <property type="entry name" value="SUF_FeS_clus_asmbl_SufBD_core"/>
</dbReference>
<dbReference type="InterPro" id="IPR037284">
    <property type="entry name" value="SUF_FeS_clus_asmbl_SufBD_sf"/>
</dbReference>
<reference evidence="3" key="1">
    <citation type="submission" date="2010-10" db="EMBL/GenBank/DDBJ databases">
        <title>The complete genome of Halanaerobium praevalens DSM 2228.</title>
        <authorList>
            <consortium name="US DOE Joint Genome Institute (JGI-PGF)"/>
            <person name="Lucas S."/>
            <person name="Copeland A."/>
            <person name="Lapidus A."/>
            <person name="Glavina del Rio T."/>
            <person name="Dalin E."/>
            <person name="Tice H."/>
            <person name="Bruce D."/>
            <person name="Goodwin L."/>
            <person name="Pitluck S."/>
            <person name="Kyrpides N."/>
            <person name="Mavromatis K."/>
            <person name="Ivanova N."/>
            <person name="Ovchinnikova G."/>
            <person name="Chertkov O."/>
            <person name="Detter J.C."/>
            <person name="Han C."/>
            <person name="Larimer F."/>
            <person name="Land M."/>
            <person name="Hauser L."/>
            <person name="Markowitz V."/>
            <person name="Cheng J.-F."/>
            <person name="Hugenholtz P."/>
            <person name="Woyke T."/>
            <person name="Wu D."/>
            <person name="Tindall B."/>
            <person name="Pomrenke H.G."/>
            <person name="Brambilla E."/>
            <person name="Klenk H.-P."/>
            <person name="Eisen J.A."/>
        </authorList>
    </citation>
    <scope>NUCLEOTIDE SEQUENCE [LARGE SCALE GENOMIC DNA]</scope>
    <source>
        <strain evidence="3">ATCC 33744 / DSM 2228 / GSL</strain>
    </source>
</reference>
<dbReference type="GO" id="GO:0016226">
    <property type="term" value="P:iron-sulfur cluster assembly"/>
    <property type="evidence" value="ECO:0007669"/>
    <property type="project" value="InterPro"/>
</dbReference>
<protein>
    <submittedName>
        <fullName evidence="2">SufBD protein</fullName>
    </submittedName>
</protein>